<dbReference type="EMBL" id="FPAI01000007">
    <property type="protein sequence ID" value="SFS70067.1"/>
    <property type="molecule type" value="Genomic_DNA"/>
</dbReference>
<accession>A0A1I6RZE8</accession>
<organism evidence="2 3">
    <name type="scientific">Halolactibacillus miurensis</name>
    <dbReference type="NCBI Taxonomy" id="306541"/>
    <lineage>
        <taxon>Bacteria</taxon>
        <taxon>Bacillati</taxon>
        <taxon>Bacillota</taxon>
        <taxon>Bacilli</taxon>
        <taxon>Bacillales</taxon>
        <taxon>Bacillaceae</taxon>
        <taxon>Halolactibacillus</taxon>
    </lineage>
</organism>
<protein>
    <recommendedName>
        <fullName evidence="5">Phage gp6-like head-tail connector protein</fullName>
    </recommendedName>
</protein>
<evidence type="ECO:0000313" key="3">
    <source>
        <dbReference type="Proteomes" id="UP000199139"/>
    </source>
</evidence>
<proteinExistence type="predicted"/>
<name>A0A1I6RZE8_9BACI</name>
<sequence>METQELDLLKAKLGIMTNVRDAYLTAIISGIKSELTEVQGLTLNENNSYHLMFLVDYAEYRYSNKDNPTMPRHLQWRLHNLLISNGGD</sequence>
<dbReference type="RefSeq" id="WP_089853430.1">
    <property type="nucleotide sequence ID" value="NZ_BJWJ01000013.1"/>
</dbReference>
<evidence type="ECO:0000313" key="4">
    <source>
        <dbReference type="Proteomes" id="UP000321773"/>
    </source>
</evidence>
<dbReference type="AlphaFoldDB" id="A0A1I6RZE8"/>
<dbReference type="Proteomes" id="UP000199139">
    <property type="component" value="Unassembled WGS sequence"/>
</dbReference>
<gene>
    <name evidence="1" type="ORF">HMI01_15140</name>
    <name evidence="2" type="ORF">SAMN05421668_10749</name>
</gene>
<dbReference type="OrthoDB" id="1808529at2"/>
<dbReference type="EMBL" id="BJWJ01000013">
    <property type="protein sequence ID" value="GEM04526.1"/>
    <property type="molecule type" value="Genomic_DNA"/>
</dbReference>
<reference evidence="1 4" key="2">
    <citation type="submission" date="2019-07" db="EMBL/GenBank/DDBJ databases">
        <title>Whole genome shotgun sequence of Halolactibacillus miurensis NBRC 100873.</title>
        <authorList>
            <person name="Hosoyama A."/>
            <person name="Uohara A."/>
            <person name="Ohji S."/>
            <person name="Ichikawa N."/>
        </authorList>
    </citation>
    <scope>NUCLEOTIDE SEQUENCE [LARGE SCALE GENOMIC DNA]</scope>
    <source>
        <strain evidence="1 4">NBRC 100873</strain>
    </source>
</reference>
<evidence type="ECO:0000313" key="1">
    <source>
        <dbReference type="EMBL" id="GEM04526.1"/>
    </source>
</evidence>
<evidence type="ECO:0008006" key="5">
    <source>
        <dbReference type="Google" id="ProtNLM"/>
    </source>
</evidence>
<keyword evidence="4" id="KW-1185">Reference proteome</keyword>
<evidence type="ECO:0000313" key="2">
    <source>
        <dbReference type="EMBL" id="SFS70067.1"/>
    </source>
</evidence>
<dbReference type="STRING" id="306541.SAMN05421668_10749"/>
<reference evidence="2 3" key="1">
    <citation type="submission" date="2016-10" db="EMBL/GenBank/DDBJ databases">
        <authorList>
            <person name="de Groot N.N."/>
        </authorList>
    </citation>
    <scope>NUCLEOTIDE SEQUENCE [LARGE SCALE GENOMIC DNA]</scope>
    <source>
        <strain evidence="2 3">DSM 17074</strain>
    </source>
</reference>
<dbReference type="Proteomes" id="UP000321773">
    <property type="component" value="Unassembled WGS sequence"/>
</dbReference>